<dbReference type="InterPro" id="IPR025516">
    <property type="entry name" value="DUF4404"/>
</dbReference>
<sequence length="94" mass="9892">MDSKLKATLNSLHSHLAQSGPLDEESRTLLAQLDGDIKQLLAGNAAASADAAEESSTYGLAERAQELGAKFAVKHPHLEPALRELGNILSSMGI</sequence>
<comment type="caution">
    <text evidence="1">The sequence shown here is derived from an EMBL/GenBank/DDBJ whole genome shotgun (WGS) entry which is preliminary data.</text>
</comment>
<protein>
    <submittedName>
        <fullName evidence="1">DUF4404 family protein</fullName>
    </submittedName>
</protein>
<reference evidence="1" key="1">
    <citation type="submission" date="2019-12" db="EMBL/GenBank/DDBJ databases">
        <title>Novel species isolated from a subtropical stream in China.</title>
        <authorList>
            <person name="Lu H."/>
        </authorList>
    </citation>
    <scope>NUCLEOTIDE SEQUENCE [LARGE SCALE GENOMIC DNA]</scope>
    <source>
        <strain evidence="1">FT93W</strain>
    </source>
</reference>
<dbReference type="Proteomes" id="UP000444316">
    <property type="component" value="Unassembled WGS sequence"/>
</dbReference>
<dbReference type="AlphaFoldDB" id="A0A845I1Y1"/>
<dbReference type="Pfam" id="PF14357">
    <property type="entry name" value="DUF4404"/>
    <property type="match status" value="1"/>
</dbReference>
<gene>
    <name evidence="1" type="ORF">GTP23_13725</name>
</gene>
<organism evidence="1 2">
    <name type="scientific">Duganella fentianensis</name>
    <dbReference type="NCBI Taxonomy" id="2692177"/>
    <lineage>
        <taxon>Bacteria</taxon>
        <taxon>Pseudomonadati</taxon>
        <taxon>Pseudomonadota</taxon>
        <taxon>Betaproteobacteria</taxon>
        <taxon>Burkholderiales</taxon>
        <taxon>Oxalobacteraceae</taxon>
        <taxon>Telluria group</taxon>
        <taxon>Duganella</taxon>
    </lineage>
</organism>
<evidence type="ECO:0000313" key="2">
    <source>
        <dbReference type="Proteomes" id="UP000444316"/>
    </source>
</evidence>
<dbReference type="EMBL" id="WWCL01000003">
    <property type="protein sequence ID" value="MYN46107.1"/>
    <property type="molecule type" value="Genomic_DNA"/>
</dbReference>
<keyword evidence="2" id="KW-1185">Reference proteome</keyword>
<accession>A0A845I1Y1</accession>
<evidence type="ECO:0000313" key="1">
    <source>
        <dbReference type="EMBL" id="MYN46107.1"/>
    </source>
</evidence>
<dbReference type="RefSeq" id="WP_161035703.1">
    <property type="nucleotide sequence ID" value="NZ_WWCL01000003.1"/>
</dbReference>
<proteinExistence type="predicted"/>
<name>A0A845I1Y1_9BURK</name>